<dbReference type="PANTHER" id="PTHR30472:SF27">
    <property type="entry name" value="PETROBACTIN IMPORT SYSTEM PERMEASE PROTEIN YCLN"/>
    <property type="match status" value="1"/>
</dbReference>
<dbReference type="InterPro" id="IPR037294">
    <property type="entry name" value="ABC_BtuC-like"/>
</dbReference>
<proteinExistence type="inferred from homology"/>
<evidence type="ECO:0000256" key="5">
    <source>
        <dbReference type="ARBA" id="ARBA00022692"/>
    </source>
</evidence>
<evidence type="ECO:0000256" key="7">
    <source>
        <dbReference type="ARBA" id="ARBA00023136"/>
    </source>
</evidence>
<feature type="transmembrane region" description="Helical" evidence="8">
    <location>
        <begin position="113"/>
        <end position="136"/>
    </location>
</feature>
<feature type="transmembrane region" description="Helical" evidence="8">
    <location>
        <begin position="160"/>
        <end position="183"/>
    </location>
</feature>
<reference evidence="9 10" key="1">
    <citation type="submission" date="2019-02" db="EMBL/GenBank/DDBJ databases">
        <title>Corallincola luteus sp. nov., a marine bacterium isolated from surface sediment of Bohai Sea in China.</title>
        <authorList>
            <person name="Ren Q."/>
        </authorList>
    </citation>
    <scope>NUCLEOTIDE SEQUENCE [LARGE SCALE GENOMIC DNA]</scope>
    <source>
        <strain evidence="9 10">DASS28</strain>
    </source>
</reference>
<dbReference type="CDD" id="cd06550">
    <property type="entry name" value="TM_ABC_iron-siderophores_like"/>
    <property type="match status" value="1"/>
</dbReference>
<dbReference type="Pfam" id="PF01032">
    <property type="entry name" value="FecCD"/>
    <property type="match status" value="1"/>
</dbReference>
<dbReference type="SUPFAM" id="SSF81345">
    <property type="entry name" value="ABC transporter involved in vitamin B12 uptake, BtuC"/>
    <property type="match status" value="1"/>
</dbReference>
<evidence type="ECO:0000256" key="8">
    <source>
        <dbReference type="SAM" id="Phobius"/>
    </source>
</evidence>
<keyword evidence="4" id="KW-1003">Cell membrane</keyword>
<comment type="caution">
    <text evidence="9">The sequence shown here is derived from an EMBL/GenBank/DDBJ whole genome shotgun (WGS) entry which is preliminary data.</text>
</comment>
<feature type="transmembrane region" description="Helical" evidence="8">
    <location>
        <begin position="25"/>
        <end position="45"/>
    </location>
</feature>
<feature type="transmembrane region" description="Helical" evidence="8">
    <location>
        <begin position="195"/>
        <end position="223"/>
    </location>
</feature>
<evidence type="ECO:0000256" key="6">
    <source>
        <dbReference type="ARBA" id="ARBA00022989"/>
    </source>
</evidence>
<dbReference type="RefSeq" id="WP_131415173.1">
    <property type="nucleotide sequence ID" value="NZ_SJXE01000003.1"/>
</dbReference>
<keyword evidence="6 8" id="KW-1133">Transmembrane helix</keyword>
<gene>
    <name evidence="9" type="ORF">EZV61_09185</name>
</gene>
<keyword evidence="10" id="KW-1185">Reference proteome</keyword>
<protein>
    <submittedName>
        <fullName evidence="9">ABC transporter permease</fullName>
    </submittedName>
</protein>
<keyword evidence="7 8" id="KW-0472">Membrane</keyword>
<evidence type="ECO:0000313" key="10">
    <source>
        <dbReference type="Proteomes" id="UP000292554"/>
    </source>
</evidence>
<dbReference type="InterPro" id="IPR000522">
    <property type="entry name" value="ABC_transptr_permease_BtuC"/>
</dbReference>
<feature type="transmembrane region" description="Helical" evidence="8">
    <location>
        <begin position="57"/>
        <end position="75"/>
    </location>
</feature>
<comment type="similarity">
    <text evidence="2">Belongs to the binding-protein-dependent transport system permease family. FecCD subfamily.</text>
</comment>
<evidence type="ECO:0000256" key="3">
    <source>
        <dbReference type="ARBA" id="ARBA00022448"/>
    </source>
</evidence>
<dbReference type="Proteomes" id="UP000292554">
    <property type="component" value="Unassembled WGS sequence"/>
</dbReference>
<evidence type="ECO:0000256" key="1">
    <source>
        <dbReference type="ARBA" id="ARBA00004651"/>
    </source>
</evidence>
<name>A0ABY2AN42_9GAMM</name>
<feature type="transmembrane region" description="Helical" evidence="8">
    <location>
        <begin position="81"/>
        <end position="101"/>
    </location>
</feature>
<sequence>MIASLCIGGADFQTNGLELVFVSRLPRTLAVVLAGVSLAIAGVIMQQLARNRFVEPGTTGAAEWSTLGILLVLLFTPELSVLGKMIVACVFALIGTSLFMLLLKRLPARSDMLVPLAGIMYAGVIGAVITFIAYRVDLLQAIWVWMQGDFSMILRGRYELLWIAAGMSLVAYITADHLTLAGLGKQVSTNLGLNYSLVFAWGLIVVSLITGVTVVVAGAIPFVGLVVPNIVSQIRGDNLKNSMPWVALTGAGLVLCCDLLARLLRYPYEIPVGTVTGVIGSIIFLHLLLKPAPKVRGGAV</sequence>
<dbReference type="PANTHER" id="PTHR30472">
    <property type="entry name" value="FERRIC ENTEROBACTIN TRANSPORT SYSTEM PERMEASE PROTEIN"/>
    <property type="match status" value="1"/>
</dbReference>
<evidence type="ECO:0000256" key="4">
    <source>
        <dbReference type="ARBA" id="ARBA00022475"/>
    </source>
</evidence>
<keyword evidence="5 8" id="KW-0812">Transmembrane</keyword>
<keyword evidence="3" id="KW-0813">Transport</keyword>
<feature type="transmembrane region" description="Helical" evidence="8">
    <location>
        <begin position="243"/>
        <end position="261"/>
    </location>
</feature>
<evidence type="ECO:0000256" key="2">
    <source>
        <dbReference type="ARBA" id="ARBA00007935"/>
    </source>
</evidence>
<accession>A0ABY2AN42</accession>
<dbReference type="Gene3D" id="1.10.3470.10">
    <property type="entry name" value="ABC transporter involved in vitamin B12 uptake, BtuC"/>
    <property type="match status" value="1"/>
</dbReference>
<organism evidence="9 10">
    <name type="scientific">Corallincola luteus</name>
    <dbReference type="NCBI Taxonomy" id="1775177"/>
    <lineage>
        <taxon>Bacteria</taxon>
        <taxon>Pseudomonadati</taxon>
        <taxon>Pseudomonadota</taxon>
        <taxon>Gammaproteobacteria</taxon>
        <taxon>Alteromonadales</taxon>
        <taxon>Psychromonadaceae</taxon>
        <taxon>Corallincola</taxon>
    </lineage>
</organism>
<feature type="transmembrane region" description="Helical" evidence="8">
    <location>
        <begin position="268"/>
        <end position="289"/>
    </location>
</feature>
<evidence type="ECO:0000313" key="9">
    <source>
        <dbReference type="EMBL" id="TCI03707.1"/>
    </source>
</evidence>
<dbReference type="EMBL" id="SJXE01000003">
    <property type="protein sequence ID" value="TCI03707.1"/>
    <property type="molecule type" value="Genomic_DNA"/>
</dbReference>
<comment type="subcellular location">
    <subcellularLocation>
        <location evidence="1">Cell membrane</location>
        <topology evidence="1">Multi-pass membrane protein</topology>
    </subcellularLocation>
</comment>